<dbReference type="EMBL" id="DWZI01000004">
    <property type="protein sequence ID" value="HJA84829.1"/>
    <property type="molecule type" value="Genomic_DNA"/>
</dbReference>
<dbReference type="Proteomes" id="UP000823862">
    <property type="component" value="Unassembled WGS sequence"/>
</dbReference>
<gene>
    <name evidence="1" type="ORF">H9950_01280</name>
</gene>
<evidence type="ECO:0000313" key="2">
    <source>
        <dbReference type="Proteomes" id="UP000823862"/>
    </source>
</evidence>
<sequence length="96" mass="11524">METITSLDRKHLWQLIQALSLNTDNKIWLAQKLINEARVEQEEEQQQQVAEPPCQYGMEEKRQRLYEAETRILEEDPGIDPQDIEKELFKEMPWLK</sequence>
<reference evidence="1" key="1">
    <citation type="journal article" date="2021" name="PeerJ">
        <title>Extensive microbial diversity within the chicken gut microbiome revealed by metagenomics and culture.</title>
        <authorList>
            <person name="Gilroy R."/>
            <person name="Ravi A."/>
            <person name="Getino M."/>
            <person name="Pursley I."/>
            <person name="Horton D.L."/>
            <person name="Alikhan N.F."/>
            <person name="Baker D."/>
            <person name="Gharbi K."/>
            <person name="Hall N."/>
            <person name="Watson M."/>
            <person name="Adriaenssens E.M."/>
            <person name="Foster-Nyarko E."/>
            <person name="Jarju S."/>
            <person name="Secka A."/>
            <person name="Antonio M."/>
            <person name="Oren A."/>
            <person name="Chaudhuri R.R."/>
            <person name="La Ragione R."/>
            <person name="Hildebrand F."/>
            <person name="Pallen M.J."/>
        </authorList>
    </citation>
    <scope>NUCLEOTIDE SEQUENCE</scope>
    <source>
        <strain evidence="1">ChiHjej12B11-9795</strain>
    </source>
</reference>
<comment type="caution">
    <text evidence="1">The sequence shown here is derived from an EMBL/GenBank/DDBJ whole genome shotgun (WGS) entry which is preliminary data.</text>
</comment>
<reference evidence="1" key="2">
    <citation type="submission" date="2021-04" db="EMBL/GenBank/DDBJ databases">
        <authorList>
            <person name="Gilroy R."/>
        </authorList>
    </citation>
    <scope>NUCLEOTIDE SEQUENCE</scope>
    <source>
        <strain evidence="1">ChiHjej12B11-9795</strain>
    </source>
</reference>
<organism evidence="1 2">
    <name type="scientific">Candidatus Bacteroides avicola</name>
    <dbReference type="NCBI Taxonomy" id="2838468"/>
    <lineage>
        <taxon>Bacteria</taxon>
        <taxon>Pseudomonadati</taxon>
        <taxon>Bacteroidota</taxon>
        <taxon>Bacteroidia</taxon>
        <taxon>Bacteroidales</taxon>
        <taxon>Bacteroidaceae</taxon>
        <taxon>Bacteroides</taxon>
    </lineage>
</organism>
<accession>A0A9D2KV53</accession>
<name>A0A9D2KV53_9BACE</name>
<proteinExistence type="predicted"/>
<evidence type="ECO:0000313" key="1">
    <source>
        <dbReference type="EMBL" id="HJA84829.1"/>
    </source>
</evidence>
<protein>
    <submittedName>
        <fullName evidence="1">Uncharacterized protein</fullName>
    </submittedName>
</protein>
<dbReference type="AlphaFoldDB" id="A0A9D2KV53"/>